<dbReference type="PROSITE" id="PS50088">
    <property type="entry name" value="ANK_REPEAT"/>
    <property type="match status" value="2"/>
</dbReference>
<dbReference type="EMBL" id="JH993043">
    <property type="protein sequence ID" value="EKX39044.1"/>
    <property type="molecule type" value="Genomic_DNA"/>
</dbReference>
<keyword evidence="6" id="KW-1185">Reference proteome</keyword>
<dbReference type="GO" id="GO:0005634">
    <property type="term" value="C:nucleus"/>
    <property type="evidence" value="ECO:0007669"/>
    <property type="project" value="TreeGrafter"/>
</dbReference>
<dbReference type="HOGENOM" id="CLU_000134_45_9_1"/>
<dbReference type="SUPFAM" id="SSF48403">
    <property type="entry name" value="Ankyrin repeat"/>
    <property type="match status" value="1"/>
</dbReference>
<evidence type="ECO:0000256" key="1">
    <source>
        <dbReference type="ARBA" id="ARBA00022737"/>
    </source>
</evidence>
<dbReference type="SMART" id="SM00248">
    <property type="entry name" value="ANK"/>
    <property type="match status" value="2"/>
</dbReference>
<proteinExistence type="predicted"/>
<dbReference type="PRINTS" id="PR01415">
    <property type="entry name" value="ANKYRIN"/>
</dbReference>
<dbReference type="PANTHER" id="PTHR24201:SF16">
    <property type="entry name" value="ANKYRIN-1-LIKE-RELATED"/>
    <property type="match status" value="1"/>
</dbReference>
<feature type="non-terminal residue" evidence="4">
    <location>
        <position position="1"/>
    </location>
</feature>
<keyword evidence="1" id="KW-0677">Repeat</keyword>
<reference evidence="4 6" key="1">
    <citation type="journal article" date="2012" name="Nature">
        <title>Algal genomes reveal evolutionary mosaicism and the fate of nucleomorphs.</title>
        <authorList>
            <consortium name="DOE Joint Genome Institute"/>
            <person name="Curtis B.A."/>
            <person name="Tanifuji G."/>
            <person name="Burki F."/>
            <person name="Gruber A."/>
            <person name="Irimia M."/>
            <person name="Maruyama S."/>
            <person name="Arias M.C."/>
            <person name="Ball S.G."/>
            <person name="Gile G.H."/>
            <person name="Hirakawa Y."/>
            <person name="Hopkins J.F."/>
            <person name="Kuo A."/>
            <person name="Rensing S.A."/>
            <person name="Schmutz J."/>
            <person name="Symeonidi A."/>
            <person name="Elias M."/>
            <person name="Eveleigh R.J."/>
            <person name="Herman E.K."/>
            <person name="Klute M.J."/>
            <person name="Nakayama T."/>
            <person name="Obornik M."/>
            <person name="Reyes-Prieto A."/>
            <person name="Armbrust E.V."/>
            <person name="Aves S.J."/>
            <person name="Beiko R.G."/>
            <person name="Coutinho P."/>
            <person name="Dacks J.B."/>
            <person name="Durnford D.G."/>
            <person name="Fast N.M."/>
            <person name="Green B.R."/>
            <person name="Grisdale C.J."/>
            <person name="Hempel F."/>
            <person name="Henrissat B."/>
            <person name="Hoppner M.P."/>
            <person name="Ishida K."/>
            <person name="Kim E."/>
            <person name="Koreny L."/>
            <person name="Kroth P.G."/>
            <person name="Liu Y."/>
            <person name="Malik S.B."/>
            <person name="Maier U.G."/>
            <person name="McRose D."/>
            <person name="Mock T."/>
            <person name="Neilson J.A."/>
            <person name="Onodera N.T."/>
            <person name="Poole A.M."/>
            <person name="Pritham E.J."/>
            <person name="Richards T.A."/>
            <person name="Rocap G."/>
            <person name="Roy S.W."/>
            <person name="Sarai C."/>
            <person name="Schaack S."/>
            <person name="Shirato S."/>
            <person name="Slamovits C.H."/>
            <person name="Spencer D.F."/>
            <person name="Suzuki S."/>
            <person name="Worden A.Z."/>
            <person name="Zauner S."/>
            <person name="Barry K."/>
            <person name="Bell C."/>
            <person name="Bharti A.K."/>
            <person name="Crow J.A."/>
            <person name="Grimwood J."/>
            <person name="Kramer R."/>
            <person name="Lindquist E."/>
            <person name="Lucas S."/>
            <person name="Salamov A."/>
            <person name="McFadden G.I."/>
            <person name="Lane C.E."/>
            <person name="Keeling P.J."/>
            <person name="Gray M.W."/>
            <person name="Grigoriev I.V."/>
            <person name="Archibald J.M."/>
        </authorList>
    </citation>
    <scope>NUCLEOTIDE SEQUENCE</scope>
    <source>
        <strain evidence="4 6">CCMP2712</strain>
    </source>
</reference>
<dbReference type="GeneID" id="17295754"/>
<dbReference type="STRING" id="905079.L1IT18"/>
<dbReference type="KEGG" id="gtt:GUITHDRAFT_41665"/>
<accession>L1IT18</accession>
<dbReference type="OMA" id="MNRTPLM"/>
<evidence type="ECO:0000256" key="3">
    <source>
        <dbReference type="PROSITE-ProRule" id="PRU00023"/>
    </source>
</evidence>
<protein>
    <submittedName>
        <fullName evidence="4 5">Uncharacterized protein</fullName>
    </submittedName>
</protein>
<reference evidence="6" key="2">
    <citation type="submission" date="2012-11" db="EMBL/GenBank/DDBJ databases">
        <authorList>
            <person name="Kuo A."/>
            <person name="Curtis B.A."/>
            <person name="Tanifuji G."/>
            <person name="Burki F."/>
            <person name="Gruber A."/>
            <person name="Irimia M."/>
            <person name="Maruyama S."/>
            <person name="Arias M.C."/>
            <person name="Ball S.G."/>
            <person name="Gile G.H."/>
            <person name="Hirakawa Y."/>
            <person name="Hopkins J.F."/>
            <person name="Rensing S.A."/>
            <person name="Schmutz J."/>
            <person name="Symeonidi A."/>
            <person name="Elias M."/>
            <person name="Eveleigh R.J."/>
            <person name="Herman E.K."/>
            <person name="Klute M.J."/>
            <person name="Nakayama T."/>
            <person name="Obornik M."/>
            <person name="Reyes-Prieto A."/>
            <person name="Armbrust E.V."/>
            <person name="Aves S.J."/>
            <person name="Beiko R.G."/>
            <person name="Coutinho P."/>
            <person name="Dacks J.B."/>
            <person name="Durnford D.G."/>
            <person name="Fast N.M."/>
            <person name="Green B.R."/>
            <person name="Grisdale C."/>
            <person name="Hempe F."/>
            <person name="Henrissat B."/>
            <person name="Hoppner M.P."/>
            <person name="Ishida K.-I."/>
            <person name="Kim E."/>
            <person name="Koreny L."/>
            <person name="Kroth P.G."/>
            <person name="Liu Y."/>
            <person name="Malik S.-B."/>
            <person name="Maier U.G."/>
            <person name="McRose D."/>
            <person name="Mock T."/>
            <person name="Neilson J.A."/>
            <person name="Onodera N.T."/>
            <person name="Poole A.M."/>
            <person name="Pritham E.J."/>
            <person name="Richards T.A."/>
            <person name="Rocap G."/>
            <person name="Roy S.W."/>
            <person name="Sarai C."/>
            <person name="Schaack S."/>
            <person name="Shirato S."/>
            <person name="Slamovits C.H."/>
            <person name="Spencer D.F."/>
            <person name="Suzuki S."/>
            <person name="Worden A.Z."/>
            <person name="Zauner S."/>
            <person name="Barry K."/>
            <person name="Bell C."/>
            <person name="Bharti A.K."/>
            <person name="Crow J.A."/>
            <person name="Grimwood J."/>
            <person name="Kramer R."/>
            <person name="Lindquist E."/>
            <person name="Lucas S."/>
            <person name="Salamov A."/>
            <person name="McFadden G.I."/>
            <person name="Lane C.E."/>
            <person name="Keeling P.J."/>
            <person name="Gray M.W."/>
            <person name="Grigoriev I.V."/>
            <person name="Archibald J.M."/>
        </authorList>
    </citation>
    <scope>NUCLEOTIDE SEQUENCE</scope>
    <source>
        <strain evidence="6">CCMP2712</strain>
    </source>
</reference>
<dbReference type="OrthoDB" id="341259at2759"/>
<feature type="non-terminal residue" evidence="4">
    <location>
        <position position="64"/>
    </location>
</feature>
<dbReference type="RefSeq" id="XP_005826024.1">
    <property type="nucleotide sequence ID" value="XM_005825967.1"/>
</dbReference>
<evidence type="ECO:0000313" key="4">
    <source>
        <dbReference type="EMBL" id="EKX39044.1"/>
    </source>
</evidence>
<feature type="repeat" description="ANK" evidence="3">
    <location>
        <begin position="1"/>
        <end position="32"/>
    </location>
</feature>
<dbReference type="PANTHER" id="PTHR24201">
    <property type="entry name" value="ANK_REP_REGION DOMAIN-CONTAINING PROTEIN"/>
    <property type="match status" value="1"/>
</dbReference>
<feature type="repeat" description="ANK" evidence="3">
    <location>
        <begin position="33"/>
        <end position="64"/>
    </location>
</feature>
<name>L1IT18_GUITC</name>
<organism evidence="4">
    <name type="scientific">Guillardia theta (strain CCMP2712)</name>
    <name type="common">Cryptophyte</name>
    <dbReference type="NCBI Taxonomy" id="905079"/>
    <lineage>
        <taxon>Eukaryota</taxon>
        <taxon>Cryptophyceae</taxon>
        <taxon>Pyrenomonadales</taxon>
        <taxon>Geminigeraceae</taxon>
        <taxon>Guillardia</taxon>
    </lineage>
</organism>
<dbReference type="InterPro" id="IPR050776">
    <property type="entry name" value="Ank_Repeat/CDKN_Inhibitor"/>
</dbReference>
<dbReference type="AlphaFoldDB" id="L1IT18"/>
<evidence type="ECO:0000313" key="5">
    <source>
        <dbReference type="EnsemblProtists" id="EKX39044"/>
    </source>
</evidence>
<sequence>KRTPLHYAAREGHINAISRLVELGADLTAVDFLARTPLHHAARKGHANAVAVLAQLGSDLNHPD</sequence>
<dbReference type="PROSITE" id="PS50297">
    <property type="entry name" value="ANK_REP_REGION"/>
    <property type="match status" value="2"/>
</dbReference>
<dbReference type="Proteomes" id="UP000011087">
    <property type="component" value="Unassembled WGS sequence"/>
</dbReference>
<dbReference type="InterPro" id="IPR002110">
    <property type="entry name" value="Ankyrin_rpt"/>
</dbReference>
<gene>
    <name evidence="4" type="ORF">GUITHDRAFT_41665</name>
</gene>
<dbReference type="Pfam" id="PF12796">
    <property type="entry name" value="Ank_2"/>
    <property type="match status" value="1"/>
</dbReference>
<reference evidence="5" key="3">
    <citation type="submission" date="2015-06" db="UniProtKB">
        <authorList>
            <consortium name="EnsemblProtists"/>
        </authorList>
    </citation>
    <scope>IDENTIFICATION</scope>
</reference>
<keyword evidence="2 3" id="KW-0040">ANK repeat</keyword>
<dbReference type="EnsemblProtists" id="EKX39044">
    <property type="protein sequence ID" value="EKX39044"/>
    <property type="gene ID" value="GUITHDRAFT_41665"/>
</dbReference>
<evidence type="ECO:0000256" key="2">
    <source>
        <dbReference type="ARBA" id="ARBA00023043"/>
    </source>
</evidence>
<evidence type="ECO:0000313" key="6">
    <source>
        <dbReference type="Proteomes" id="UP000011087"/>
    </source>
</evidence>
<dbReference type="Gene3D" id="1.25.40.20">
    <property type="entry name" value="Ankyrin repeat-containing domain"/>
    <property type="match status" value="1"/>
</dbReference>
<dbReference type="PaxDb" id="55529-EKX39044"/>
<dbReference type="InterPro" id="IPR036770">
    <property type="entry name" value="Ankyrin_rpt-contain_sf"/>
</dbReference>